<feature type="compositionally biased region" description="Basic and acidic residues" evidence="10">
    <location>
        <begin position="221"/>
        <end position="234"/>
    </location>
</feature>
<keyword evidence="6" id="KW-0508">mRNA splicing</keyword>
<dbReference type="GO" id="GO:0071006">
    <property type="term" value="C:U2-type catalytic step 1 spliceosome"/>
    <property type="evidence" value="ECO:0007669"/>
    <property type="project" value="UniProtKB-UniRule"/>
</dbReference>
<dbReference type="AlphaFoldDB" id="A0A131YXQ2"/>
<sequence>MSERKVLNKYYPPDFDPLKIPRLRLPKDRQYTVRLMAPCNMRCVTCGEYIYKGKKFNARKETVQNEDYLGIKVFRFYIKCPRCLAEVTFKTDPANSDYIVEHGATRNFQALKLAEEAAEREAKEEEEEEKNNPMKLLEKRTKASKQEMDLIEALEDLKDLNKRQANVNFDDMLGRYAAEREAMLQKQEEEDEKFIASVFGKNEGATVKRIVEDSDEDSGEEVPKKPRTTYEKPTDILAEDYSMQSTKTTSQLTASGSSVKSSSSKTALAGLVRPKGSGASGVSGTAPQAPSSSNVAQSAPPSSTGLSLLGMYSASDESSSD</sequence>
<feature type="binding site" evidence="8">
    <location>
        <position position="43"/>
    </location>
    <ligand>
        <name>Zn(2+)</name>
        <dbReference type="ChEBI" id="CHEBI:29105"/>
    </ligand>
</feature>
<dbReference type="EMBL" id="GEDV01005302">
    <property type="protein sequence ID" value="JAP83255.1"/>
    <property type="molecule type" value="Transcribed_RNA"/>
</dbReference>
<evidence type="ECO:0000256" key="3">
    <source>
        <dbReference type="ARBA" id="ARBA00022723"/>
    </source>
</evidence>
<keyword evidence="9" id="KW-0175">Coiled coil</keyword>
<comment type="function">
    <text evidence="8">Part of the spliceosome which catalyzes two sequential transesterification reactions, first the excision of the non-coding intron from pre-mRNA and then the ligation of the coding exons to form the mature mRNA. Plays a role in stabilizing the structure of the spliceosome catalytic core and docking of the branch helix into the active site, producing 5'-exon and lariat intron-3'-intermediates.</text>
</comment>
<comment type="subcellular location">
    <subcellularLocation>
        <location evidence="1 8">Nucleus</location>
    </subcellularLocation>
</comment>
<dbReference type="GO" id="GO:0000349">
    <property type="term" value="P:generation of catalytic spliceosome for first transesterification step"/>
    <property type="evidence" value="ECO:0007669"/>
    <property type="project" value="UniProtKB-UniRule"/>
</dbReference>
<feature type="region of interest" description="Disordered" evidence="10">
    <location>
        <begin position="208"/>
        <end position="321"/>
    </location>
</feature>
<dbReference type="InterPro" id="IPR007590">
    <property type="entry name" value="Saf4/Yju2"/>
</dbReference>
<dbReference type="InterPro" id="IPR043701">
    <property type="entry name" value="Yju2"/>
</dbReference>
<protein>
    <recommendedName>
        <fullName evidence="8">Splicing factor YJU2</fullName>
    </recommendedName>
</protein>
<feature type="binding site" evidence="8">
    <location>
        <position position="80"/>
    </location>
    <ligand>
        <name>Zn(2+)</name>
        <dbReference type="ChEBI" id="CHEBI:29105"/>
    </ligand>
</feature>
<feature type="binding site" evidence="8">
    <location>
        <position position="46"/>
    </location>
    <ligand>
        <name>Zn(2+)</name>
        <dbReference type="ChEBI" id="CHEBI:29105"/>
    </ligand>
</feature>
<accession>A0A131YXQ2</accession>
<keyword evidence="5 8" id="KW-0862">Zinc</keyword>
<keyword evidence="2" id="KW-0507">mRNA processing</keyword>
<reference evidence="11" key="1">
    <citation type="journal article" date="2016" name="Ticks Tick Borne Dis.">
        <title>De novo assembly and annotation of the salivary gland transcriptome of Rhipicephalus appendiculatus male and female ticks during blood feeding.</title>
        <authorList>
            <person name="de Castro M.H."/>
            <person name="de Klerk D."/>
            <person name="Pienaar R."/>
            <person name="Latif A.A."/>
            <person name="Rees D.J."/>
            <person name="Mans B.J."/>
        </authorList>
    </citation>
    <scope>NUCLEOTIDE SEQUENCE</scope>
    <source>
        <tissue evidence="11">Salivary glands</tissue>
    </source>
</reference>
<dbReference type="GO" id="GO:0046872">
    <property type="term" value="F:metal ion binding"/>
    <property type="evidence" value="ECO:0007669"/>
    <property type="project" value="UniProtKB-KW"/>
</dbReference>
<dbReference type="HAMAP" id="MF_03226">
    <property type="entry name" value="YJU2"/>
    <property type="match status" value="1"/>
</dbReference>
<evidence type="ECO:0000256" key="1">
    <source>
        <dbReference type="ARBA" id="ARBA00004123"/>
    </source>
</evidence>
<comment type="similarity">
    <text evidence="8">Belongs to the CWC16 family. YJU2 subfamily.</text>
</comment>
<organism evidence="11">
    <name type="scientific">Rhipicephalus appendiculatus</name>
    <name type="common">Brown ear tick</name>
    <dbReference type="NCBI Taxonomy" id="34631"/>
    <lineage>
        <taxon>Eukaryota</taxon>
        <taxon>Metazoa</taxon>
        <taxon>Ecdysozoa</taxon>
        <taxon>Arthropoda</taxon>
        <taxon>Chelicerata</taxon>
        <taxon>Arachnida</taxon>
        <taxon>Acari</taxon>
        <taxon>Parasitiformes</taxon>
        <taxon>Ixodida</taxon>
        <taxon>Ixodoidea</taxon>
        <taxon>Ixodidae</taxon>
        <taxon>Rhipicephalinae</taxon>
        <taxon>Rhipicephalus</taxon>
        <taxon>Rhipicephalus</taxon>
    </lineage>
</organism>
<keyword evidence="7 8" id="KW-0539">Nucleus</keyword>
<keyword evidence="4 8" id="KW-0747">Spliceosome</keyword>
<evidence type="ECO:0000256" key="9">
    <source>
        <dbReference type="SAM" id="Coils"/>
    </source>
</evidence>
<evidence type="ECO:0000256" key="10">
    <source>
        <dbReference type="SAM" id="MobiDB-lite"/>
    </source>
</evidence>
<feature type="coiled-coil region" evidence="9">
    <location>
        <begin position="108"/>
        <end position="163"/>
    </location>
</feature>
<dbReference type="Pfam" id="PF04502">
    <property type="entry name" value="Saf4_Yju2"/>
    <property type="match status" value="1"/>
</dbReference>
<evidence type="ECO:0000256" key="8">
    <source>
        <dbReference type="HAMAP-Rule" id="MF_03226"/>
    </source>
</evidence>
<dbReference type="PANTHER" id="PTHR12111:SF1">
    <property type="entry name" value="SPLICING FACTOR YJU2"/>
    <property type="match status" value="1"/>
</dbReference>
<evidence type="ECO:0000256" key="4">
    <source>
        <dbReference type="ARBA" id="ARBA00022728"/>
    </source>
</evidence>
<dbReference type="PANTHER" id="PTHR12111">
    <property type="entry name" value="SPLICING FACTOR YJU2"/>
    <property type="match status" value="1"/>
</dbReference>
<feature type="compositionally biased region" description="Low complexity" evidence="10">
    <location>
        <begin position="255"/>
        <end position="265"/>
    </location>
</feature>
<proteinExistence type="inferred from homology"/>
<keyword evidence="3 8" id="KW-0479">Metal-binding</keyword>
<name>A0A131YXQ2_RHIAP</name>
<evidence type="ECO:0000256" key="2">
    <source>
        <dbReference type="ARBA" id="ARBA00022664"/>
    </source>
</evidence>
<evidence type="ECO:0000256" key="6">
    <source>
        <dbReference type="ARBA" id="ARBA00023187"/>
    </source>
</evidence>
<evidence type="ECO:0000313" key="11">
    <source>
        <dbReference type="EMBL" id="JAP83255.1"/>
    </source>
</evidence>
<evidence type="ECO:0000256" key="5">
    <source>
        <dbReference type="ARBA" id="ARBA00022833"/>
    </source>
</evidence>
<comment type="subunit">
    <text evidence="8">Component of the spliceosome. Present in the activated B complex, the catalytically activated B* complex which catalyzes the branching, the catalytic step 1 C complex catalyzing the exon ligation, and the postcatalytic P complex containing the ligated exons (mRNA) and the excised lariat intron.</text>
</comment>
<feature type="compositionally biased region" description="Polar residues" evidence="10">
    <location>
        <begin position="242"/>
        <end position="254"/>
    </location>
</feature>
<evidence type="ECO:0000256" key="7">
    <source>
        <dbReference type="ARBA" id="ARBA00023242"/>
    </source>
</evidence>
<feature type="compositionally biased region" description="Polar residues" evidence="10">
    <location>
        <begin position="280"/>
        <end position="306"/>
    </location>
</feature>
<feature type="binding site" evidence="8">
    <location>
        <position position="83"/>
    </location>
    <ligand>
        <name>Zn(2+)</name>
        <dbReference type="ChEBI" id="CHEBI:29105"/>
    </ligand>
</feature>